<name>A0A8T3E7M1_9TELE</name>
<evidence type="ECO:0008006" key="5">
    <source>
        <dbReference type="Google" id="ProtNLM"/>
    </source>
</evidence>
<protein>
    <recommendedName>
        <fullName evidence="5">Secreted protein</fullName>
    </recommendedName>
</protein>
<dbReference type="EMBL" id="JAERUA010000001">
    <property type="protein sequence ID" value="KAI1905449.1"/>
    <property type="molecule type" value="Genomic_DNA"/>
</dbReference>
<dbReference type="Proteomes" id="UP000829720">
    <property type="component" value="Unassembled WGS sequence"/>
</dbReference>
<evidence type="ECO:0000313" key="3">
    <source>
        <dbReference type="EMBL" id="KAI1905449.1"/>
    </source>
</evidence>
<reference evidence="3" key="1">
    <citation type="submission" date="2021-01" db="EMBL/GenBank/DDBJ databases">
        <authorList>
            <person name="Zahm M."/>
            <person name="Roques C."/>
            <person name="Cabau C."/>
            <person name="Klopp C."/>
            <person name="Donnadieu C."/>
            <person name="Jouanno E."/>
            <person name="Lampietro C."/>
            <person name="Louis A."/>
            <person name="Herpin A."/>
            <person name="Echchiki A."/>
            <person name="Berthelot C."/>
            <person name="Parey E."/>
            <person name="Roest-Crollius H."/>
            <person name="Braasch I."/>
            <person name="Postlethwait J."/>
            <person name="Bobe J."/>
            <person name="Montfort J."/>
            <person name="Bouchez O."/>
            <person name="Begum T."/>
            <person name="Mejri S."/>
            <person name="Adams A."/>
            <person name="Chen W.-J."/>
            <person name="Guiguen Y."/>
        </authorList>
    </citation>
    <scope>NUCLEOTIDE SEQUENCE</scope>
    <source>
        <tissue evidence="3">Blood</tissue>
    </source>
</reference>
<feature type="signal peptide" evidence="2">
    <location>
        <begin position="1"/>
        <end position="20"/>
    </location>
</feature>
<keyword evidence="2" id="KW-0732">Signal</keyword>
<comment type="caution">
    <text evidence="3">The sequence shown here is derived from an EMBL/GenBank/DDBJ whole genome shotgun (WGS) entry which is preliminary data.</text>
</comment>
<evidence type="ECO:0000256" key="1">
    <source>
        <dbReference type="SAM" id="MobiDB-lite"/>
    </source>
</evidence>
<organism evidence="3 4">
    <name type="scientific">Albula goreensis</name>
    <dbReference type="NCBI Taxonomy" id="1534307"/>
    <lineage>
        <taxon>Eukaryota</taxon>
        <taxon>Metazoa</taxon>
        <taxon>Chordata</taxon>
        <taxon>Craniata</taxon>
        <taxon>Vertebrata</taxon>
        <taxon>Euteleostomi</taxon>
        <taxon>Actinopterygii</taxon>
        <taxon>Neopterygii</taxon>
        <taxon>Teleostei</taxon>
        <taxon>Albuliformes</taxon>
        <taxon>Albulidae</taxon>
        <taxon>Albula</taxon>
    </lineage>
</organism>
<dbReference type="AlphaFoldDB" id="A0A8T3E7M1"/>
<proteinExistence type="predicted"/>
<gene>
    <name evidence="3" type="ORF">AGOR_G00016310</name>
</gene>
<keyword evidence="4" id="KW-1185">Reference proteome</keyword>
<feature type="region of interest" description="Disordered" evidence="1">
    <location>
        <begin position="79"/>
        <end position="103"/>
    </location>
</feature>
<accession>A0A8T3E7M1</accession>
<evidence type="ECO:0000313" key="4">
    <source>
        <dbReference type="Proteomes" id="UP000829720"/>
    </source>
</evidence>
<sequence>MHWGCLLILTAGLPWRPLLASPGTPCPEGRGSSFLFTHALTKVIAKATAGGHLLSNRDLFHSCCEALFAPKTLYSLTRRSTPSLSSCPPSNDHPPFLYSHEYS</sequence>
<evidence type="ECO:0000256" key="2">
    <source>
        <dbReference type="SAM" id="SignalP"/>
    </source>
</evidence>
<feature type="compositionally biased region" description="Low complexity" evidence="1">
    <location>
        <begin position="79"/>
        <end position="90"/>
    </location>
</feature>
<feature type="chain" id="PRO_5035927298" description="Secreted protein" evidence="2">
    <location>
        <begin position="21"/>
        <end position="103"/>
    </location>
</feature>